<dbReference type="InParanoid" id="A0A1D6PVW7"/>
<evidence type="ECO:0000259" key="2">
    <source>
        <dbReference type="Pfam" id="PF22932"/>
    </source>
</evidence>
<evidence type="ECO:0000259" key="1">
    <source>
        <dbReference type="Pfam" id="PF04601"/>
    </source>
</evidence>
<dbReference type="Pfam" id="PF04601">
    <property type="entry name" value="DUF569"/>
    <property type="match status" value="1"/>
</dbReference>
<dbReference type="PANTHER" id="PTHR31205:SF36">
    <property type="entry name" value="DUF569 DOMAIN-CONTAINING PROTEIN"/>
    <property type="match status" value="1"/>
</dbReference>
<dbReference type="OMA" id="WIWSVER"/>
<dbReference type="Pfam" id="PF22932">
    <property type="entry name" value="Ubiq_DUF_assoc"/>
    <property type="match status" value="1"/>
</dbReference>
<proteinExistence type="predicted"/>
<feature type="domain" description="DUF569" evidence="2">
    <location>
        <begin position="206"/>
        <end position="289"/>
    </location>
</feature>
<gene>
    <name evidence="3" type="ORF">ZEAMMB73_Zm00001d049532</name>
</gene>
<dbReference type="PANTHER" id="PTHR31205">
    <property type="entry name" value="ACTIN CROSS-LINKING PROTEIN (DUF569)"/>
    <property type="match status" value="1"/>
</dbReference>
<organism evidence="3">
    <name type="scientific">Zea mays</name>
    <name type="common">Maize</name>
    <dbReference type="NCBI Taxonomy" id="4577"/>
    <lineage>
        <taxon>Eukaryota</taxon>
        <taxon>Viridiplantae</taxon>
        <taxon>Streptophyta</taxon>
        <taxon>Embryophyta</taxon>
        <taxon>Tracheophyta</taxon>
        <taxon>Spermatophyta</taxon>
        <taxon>Magnoliopsida</taxon>
        <taxon>Liliopsida</taxon>
        <taxon>Poales</taxon>
        <taxon>Poaceae</taxon>
        <taxon>PACMAD clade</taxon>
        <taxon>Panicoideae</taxon>
        <taxon>Andropogonodae</taxon>
        <taxon>Andropogoneae</taxon>
        <taxon>Tripsacinae</taxon>
        <taxon>Zea</taxon>
    </lineage>
</organism>
<dbReference type="CDD" id="cd23340">
    <property type="entry name" value="beta-trefoil_FSCN_ACP-like"/>
    <property type="match status" value="1"/>
</dbReference>
<evidence type="ECO:0000313" key="3">
    <source>
        <dbReference type="EMBL" id="AQK50717.1"/>
    </source>
</evidence>
<dbReference type="EMBL" id="CM000780">
    <property type="protein sequence ID" value="AQK50717.1"/>
    <property type="molecule type" value="Genomic_DNA"/>
</dbReference>
<reference evidence="3" key="1">
    <citation type="submission" date="2015-12" db="EMBL/GenBank/DDBJ databases">
        <title>Update maize B73 reference genome by single molecule sequencing technologies.</title>
        <authorList>
            <consortium name="Maize Genome Sequencing Project"/>
            <person name="Ware D."/>
        </authorList>
    </citation>
    <scope>NUCLEOTIDE SEQUENCE</scope>
    <source>
        <tissue evidence="3">Seedling</tissue>
    </source>
</reference>
<protein>
    <submittedName>
        <fullName evidence="3">Uncharacterized protein</fullName>
    </submittedName>
</protein>
<dbReference type="ExpressionAtlas" id="A0A1D6PVW7">
    <property type="expression patterns" value="baseline"/>
</dbReference>
<name>A0A1D6PVW7_MAIZE</name>
<dbReference type="InterPro" id="IPR054726">
    <property type="entry name" value="Ubiq_DUF569-assoc"/>
</dbReference>
<dbReference type="InterPro" id="IPR007679">
    <property type="entry name" value="DUF569"/>
</dbReference>
<dbReference type="PaxDb" id="4577-GRMZM2G005253_P01"/>
<accession>A0A1D6PVW7</accession>
<dbReference type="AlphaFoldDB" id="A0A1D6PVW7"/>
<feature type="domain" description="DUF569" evidence="1">
    <location>
        <begin position="1"/>
        <end position="149"/>
    </location>
</feature>
<sequence length="328" mass="37511">MELFPDGGFVRLQNRANRRYVHADEDWVGVSLRPNGPVPSLNAVWRVEHWVSPLWPNDGDTFVLLQNAAYGRYLSSSMDEAPHGHLGQRATQHNRDDPQVLDIHPPWIWSVERLHAPDDDYVRLRHYAHNLRANGRYKIWNIGVTVDYNLQYPASSTMIQWAVHAVEASPSPQPLPLTLQHQGARRGLFFWRRTRIRGPGIVRQAGRRIRHVRASDEGNFDQNQYNWSSFFFYDSSLVNLRYELGRRQDDWNEDMLAFTLCMRPGSHGRLMPMVTDLPGSLDPMSIVVLRTGSPGDYSAIFSTICAACALTVSACEMFNVQRVTARAT</sequence>
<dbReference type="STRING" id="4577.A0A1D6PVW7"/>